<proteinExistence type="predicted"/>
<reference evidence="1 2" key="1">
    <citation type="submission" date="2024-01" db="EMBL/GenBank/DDBJ databases">
        <title>The complete chloroplast genome sequence of Lithospermum erythrorhizon: insights into the phylogenetic relationship among Boraginaceae species and the maternal lineages of purple gromwells.</title>
        <authorList>
            <person name="Okada T."/>
            <person name="Watanabe K."/>
        </authorList>
    </citation>
    <scope>NUCLEOTIDE SEQUENCE [LARGE SCALE GENOMIC DNA]</scope>
</reference>
<evidence type="ECO:0000313" key="1">
    <source>
        <dbReference type="EMBL" id="GAA0183709.1"/>
    </source>
</evidence>
<name>A0AAV3RTG0_LITER</name>
<gene>
    <name evidence="1" type="ORF">LIER_31074</name>
</gene>
<dbReference type="EMBL" id="BAABME010011408">
    <property type="protein sequence ID" value="GAA0183709.1"/>
    <property type="molecule type" value="Genomic_DNA"/>
</dbReference>
<evidence type="ECO:0000313" key="2">
    <source>
        <dbReference type="Proteomes" id="UP001454036"/>
    </source>
</evidence>
<dbReference type="Proteomes" id="UP001454036">
    <property type="component" value="Unassembled WGS sequence"/>
</dbReference>
<accession>A0AAV3RTG0</accession>
<sequence>MAEAKHLYFFSVLERATVTYFLEDQTHRGRGTQDNTMRLGSSHVNRGRGMHKSGGLIDRIRDVGLCYAKVLQSTNKLMIVRRIGERQARRGMRIIARGDGCWYRTTLKKTVFSEKFTNVLLLG</sequence>
<comment type="caution">
    <text evidence="1">The sequence shown here is derived from an EMBL/GenBank/DDBJ whole genome shotgun (WGS) entry which is preliminary data.</text>
</comment>
<protein>
    <submittedName>
        <fullName evidence="1">Uncharacterized protein</fullName>
    </submittedName>
</protein>
<organism evidence="1 2">
    <name type="scientific">Lithospermum erythrorhizon</name>
    <name type="common">Purple gromwell</name>
    <name type="synonym">Lithospermum officinale var. erythrorhizon</name>
    <dbReference type="NCBI Taxonomy" id="34254"/>
    <lineage>
        <taxon>Eukaryota</taxon>
        <taxon>Viridiplantae</taxon>
        <taxon>Streptophyta</taxon>
        <taxon>Embryophyta</taxon>
        <taxon>Tracheophyta</taxon>
        <taxon>Spermatophyta</taxon>
        <taxon>Magnoliopsida</taxon>
        <taxon>eudicotyledons</taxon>
        <taxon>Gunneridae</taxon>
        <taxon>Pentapetalae</taxon>
        <taxon>asterids</taxon>
        <taxon>lamiids</taxon>
        <taxon>Boraginales</taxon>
        <taxon>Boraginaceae</taxon>
        <taxon>Boraginoideae</taxon>
        <taxon>Lithospermeae</taxon>
        <taxon>Lithospermum</taxon>
    </lineage>
</organism>
<keyword evidence="2" id="KW-1185">Reference proteome</keyword>
<dbReference type="AlphaFoldDB" id="A0AAV3RTG0"/>